<sequence length="73" mass="8201">MILRPKALPISGSFPAPKIIIMMIKMTINSGKPIPIIIHTLQVFNNRFKASNSPSTYRNYKIKIVEVASLSFL</sequence>
<dbReference type="AlphaFoldDB" id="A4GJ10"/>
<evidence type="ECO:0000313" key="1">
    <source>
        <dbReference type="EMBL" id="ABK80603.1"/>
    </source>
</evidence>
<name>A4GJ10_9BACT</name>
<dbReference type="EMBL" id="EF106972">
    <property type="protein sequence ID" value="ABK80603.1"/>
    <property type="molecule type" value="Genomic_DNA"/>
</dbReference>
<accession>A4GJ10</accession>
<protein>
    <submittedName>
        <fullName evidence="1">Uncharacterized protein</fullName>
    </submittedName>
</protein>
<reference evidence="1" key="1">
    <citation type="journal article" date="2007" name="Environ. Microbiol.">
        <title>Quantitative distribution of presumptive archaeal and bacterial nitrifiers in Monterey Bay and the North Pacific Subtropical Gyre.</title>
        <authorList>
            <person name="Mincer T.J."/>
            <person name="Church M.J."/>
            <person name="Taylor L.T."/>
            <person name="Preston C."/>
            <person name="Karl D.M."/>
            <person name="Delong E.F."/>
        </authorList>
    </citation>
    <scope>NUCLEOTIDE SEQUENCE</scope>
</reference>
<organism evidence="1">
    <name type="scientific">uncultured marine Nitrospinaceae bacterium</name>
    <dbReference type="NCBI Taxonomy" id="482920"/>
    <lineage>
        <taxon>Bacteria</taxon>
        <taxon>Pseudomonadati</taxon>
        <taxon>Nitrospinota/Tectimicrobiota group</taxon>
        <taxon>Nitrospinota</taxon>
        <taxon>Nitrospinia</taxon>
        <taxon>Nitrospinales</taxon>
        <taxon>Nitrospinaceae</taxon>
        <taxon>environmental samples</taxon>
    </lineage>
</organism>
<proteinExistence type="predicted"/>